<dbReference type="AlphaFoldDB" id="A0A438IKH7"/>
<feature type="region of interest" description="Disordered" evidence="1">
    <location>
        <begin position="63"/>
        <end position="91"/>
    </location>
</feature>
<evidence type="ECO:0000313" key="2">
    <source>
        <dbReference type="EMBL" id="RVW97228.1"/>
    </source>
</evidence>
<organism evidence="2 3">
    <name type="scientific">Vitis vinifera</name>
    <name type="common">Grape</name>
    <dbReference type="NCBI Taxonomy" id="29760"/>
    <lineage>
        <taxon>Eukaryota</taxon>
        <taxon>Viridiplantae</taxon>
        <taxon>Streptophyta</taxon>
        <taxon>Embryophyta</taxon>
        <taxon>Tracheophyta</taxon>
        <taxon>Spermatophyta</taxon>
        <taxon>Magnoliopsida</taxon>
        <taxon>eudicotyledons</taxon>
        <taxon>Gunneridae</taxon>
        <taxon>Pentapetalae</taxon>
        <taxon>rosids</taxon>
        <taxon>Vitales</taxon>
        <taxon>Vitaceae</taxon>
        <taxon>Viteae</taxon>
        <taxon>Vitis</taxon>
    </lineage>
</organism>
<dbReference type="Proteomes" id="UP000288805">
    <property type="component" value="Unassembled WGS sequence"/>
</dbReference>
<sequence length="177" mass="19949">MLSYRSSNEASVQALHFSNHWQKASYNNGRFIQTRTNIQCSKMTYAATQQVLVAGRPSRIIRRKYKPPDRPKPSDRKQEGPSRPEMPPLTPLSISYEKLLPMIQGLSDFSGLDPLERTHPQGIVVGDVPSKGSWPYNRDMPLFPVSGRKLIKAGHLKQYLRSDNGGRDASQHHNPGT</sequence>
<evidence type="ECO:0000313" key="3">
    <source>
        <dbReference type="Proteomes" id="UP000288805"/>
    </source>
</evidence>
<evidence type="ECO:0000256" key="1">
    <source>
        <dbReference type="SAM" id="MobiDB-lite"/>
    </source>
</evidence>
<dbReference type="EMBL" id="QGNW01000102">
    <property type="protein sequence ID" value="RVW97228.1"/>
    <property type="molecule type" value="Genomic_DNA"/>
</dbReference>
<name>A0A438IKH7_VITVI</name>
<feature type="compositionally biased region" description="Basic and acidic residues" evidence="1">
    <location>
        <begin position="66"/>
        <end position="82"/>
    </location>
</feature>
<gene>
    <name evidence="2" type="ORF">CK203_025972</name>
</gene>
<protein>
    <submittedName>
        <fullName evidence="2">Uncharacterized protein</fullName>
    </submittedName>
</protein>
<reference evidence="2 3" key="1">
    <citation type="journal article" date="2018" name="PLoS Genet.">
        <title>Population sequencing reveals clonal diversity and ancestral inbreeding in the grapevine cultivar Chardonnay.</title>
        <authorList>
            <person name="Roach M.J."/>
            <person name="Johnson D.L."/>
            <person name="Bohlmann J."/>
            <person name="van Vuuren H.J."/>
            <person name="Jones S.J."/>
            <person name="Pretorius I.S."/>
            <person name="Schmidt S.A."/>
            <person name="Borneman A.R."/>
        </authorList>
    </citation>
    <scope>NUCLEOTIDE SEQUENCE [LARGE SCALE GENOMIC DNA]</scope>
    <source>
        <strain evidence="3">cv. Chardonnay</strain>
        <tissue evidence="2">Leaf</tissue>
    </source>
</reference>
<comment type="caution">
    <text evidence="2">The sequence shown here is derived from an EMBL/GenBank/DDBJ whole genome shotgun (WGS) entry which is preliminary data.</text>
</comment>
<accession>A0A438IKH7</accession>
<proteinExistence type="predicted"/>